<protein>
    <submittedName>
        <fullName evidence="1">Uncharacterized protein</fullName>
    </submittedName>
</protein>
<comment type="caution">
    <text evidence="1">The sequence shown here is derived from an EMBL/GenBank/DDBJ whole genome shotgun (WGS) entry which is preliminary data.</text>
</comment>
<dbReference type="RefSeq" id="XP_036631190.1">
    <property type="nucleotide sequence ID" value="XM_036777570.1"/>
</dbReference>
<gene>
    <name evidence="1" type="ORF">PC9H_008050</name>
</gene>
<sequence>MALSKSVLTGTASTDRDEVDADFAKRCRVADTTDFVQRMFPVPSDTINKVFAKLQTSGIYDGKRWKDFPLEKARVKEKALYAPFIQAANAIREATEPVEGPKN</sequence>
<dbReference type="EMBL" id="JACETU010000005">
    <property type="protein sequence ID" value="KAF7428818.1"/>
    <property type="molecule type" value="Genomic_DNA"/>
</dbReference>
<reference evidence="1" key="1">
    <citation type="submission" date="2019-07" db="EMBL/GenBank/DDBJ databases">
        <authorList>
            <person name="Palmer J.M."/>
        </authorList>
    </citation>
    <scope>NUCLEOTIDE SEQUENCE</scope>
    <source>
        <strain evidence="1">PC9</strain>
    </source>
</reference>
<dbReference type="GeneID" id="59377868"/>
<evidence type="ECO:0000313" key="2">
    <source>
        <dbReference type="Proteomes" id="UP000623687"/>
    </source>
</evidence>
<dbReference type="Proteomes" id="UP000623687">
    <property type="component" value="Unassembled WGS sequence"/>
</dbReference>
<dbReference type="OrthoDB" id="312874at2759"/>
<dbReference type="AlphaFoldDB" id="A0A8H6ZWG1"/>
<organism evidence="1 2">
    <name type="scientific">Pleurotus ostreatus</name>
    <name type="common">Oyster mushroom</name>
    <name type="synonym">White-rot fungus</name>
    <dbReference type="NCBI Taxonomy" id="5322"/>
    <lineage>
        <taxon>Eukaryota</taxon>
        <taxon>Fungi</taxon>
        <taxon>Dikarya</taxon>
        <taxon>Basidiomycota</taxon>
        <taxon>Agaricomycotina</taxon>
        <taxon>Agaricomycetes</taxon>
        <taxon>Agaricomycetidae</taxon>
        <taxon>Agaricales</taxon>
        <taxon>Pleurotineae</taxon>
        <taxon>Pleurotaceae</taxon>
        <taxon>Pleurotus</taxon>
    </lineage>
</organism>
<evidence type="ECO:0000313" key="1">
    <source>
        <dbReference type="EMBL" id="KAF7428818.1"/>
    </source>
</evidence>
<keyword evidence="2" id="KW-1185">Reference proteome</keyword>
<name>A0A8H6ZWG1_PLEOS</name>
<accession>A0A8H6ZWG1</accession>
<dbReference type="VEuPathDB" id="FungiDB:PC9H_008050"/>
<proteinExistence type="predicted"/>